<name>A0ABW3G2D2_9PSEU</name>
<protein>
    <submittedName>
        <fullName evidence="2">PucR family transcriptional regulator</fullName>
    </submittedName>
</protein>
<dbReference type="Gene3D" id="1.10.10.2840">
    <property type="entry name" value="PucR C-terminal helix-turn-helix domain"/>
    <property type="match status" value="1"/>
</dbReference>
<organism evidence="2 3">
    <name type="scientific">Saccharopolyspora rosea</name>
    <dbReference type="NCBI Taxonomy" id="524884"/>
    <lineage>
        <taxon>Bacteria</taxon>
        <taxon>Bacillati</taxon>
        <taxon>Actinomycetota</taxon>
        <taxon>Actinomycetes</taxon>
        <taxon>Pseudonocardiales</taxon>
        <taxon>Pseudonocardiaceae</taxon>
        <taxon>Saccharopolyspora</taxon>
    </lineage>
</organism>
<dbReference type="InterPro" id="IPR051448">
    <property type="entry name" value="CdaR-like_regulators"/>
</dbReference>
<dbReference type="PANTHER" id="PTHR33744:SF17">
    <property type="entry name" value="CONSERVED PROTEIN"/>
    <property type="match status" value="1"/>
</dbReference>
<dbReference type="InterPro" id="IPR025736">
    <property type="entry name" value="PucR_C-HTH_dom"/>
</dbReference>
<evidence type="ECO:0000313" key="2">
    <source>
        <dbReference type="EMBL" id="MFD0923024.1"/>
    </source>
</evidence>
<dbReference type="Proteomes" id="UP001597018">
    <property type="component" value="Unassembled WGS sequence"/>
</dbReference>
<proteinExistence type="predicted"/>
<evidence type="ECO:0000313" key="3">
    <source>
        <dbReference type="Proteomes" id="UP001597018"/>
    </source>
</evidence>
<feature type="domain" description="PucR C-terminal helix-turn-helix" evidence="1">
    <location>
        <begin position="446"/>
        <end position="502"/>
    </location>
</feature>
<reference evidence="3" key="1">
    <citation type="journal article" date="2019" name="Int. J. Syst. Evol. Microbiol.">
        <title>The Global Catalogue of Microorganisms (GCM) 10K type strain sequencing project: providing services to taxonomists for standard genome sequencing and annotation.</title>
        <authorList>
            <consortium name="The Broad Institute Genomics Platform"/>
            <consortium name="The Broad Institute Genome Sequencing Center for Infectious Disease"/>
            <person name="Wu L."/>
            <person name="Ma J."/>
        </authorList>
    </citation>
    <scope>NUCLEOTIDE SEQUENCE [LARGE SCALE GENOMIC DNA]</scope>
    <source>
        <strain evidence="3">CCUG 56401</strain>
    </source>
</reference>
<gene>
    <name evidence="2" type="ORF">ACFQ16_25040</name>
</gene>
<comment type="caution">
    <text evidence="2">The sequence shown here is derived from an EMBL/GenBank/DDBJ whole genome shotgun (WGS) entry which is preliminary data.</text>
</comment>
<dbReference type="PANTHER" id="PTHR33744">
    <property type="entry name" value="CARBOHYDRATE DIACID REGULATOR"/>
    <property type="match status" value="1"/>
</dbReference>
<accession>A0ABW3G2D2</accession>
<sequence length="508" mass="54778">MVRLDRLINVLGGLGVRLETTPATRARELRSVAVHAPCDPAAGGEDVVLAVGVGAEQAAELLRGTDAVAVLFRASRLDPQALAVARERDVAVLLADPAVSWGQLAGVVYGVVLEGRETEAGRGPTDLFALADALAETVGGPVTVEDHRSGVLAYSSRQHGADPVRAETILGRRVPDEIRRELADRGVFRHLEVSDEPLFVAPVGRGVTSGRVVVAVRAGRELLGSIWVETPTPLDDARPALRDAARTAAAHMLRARASADLERQVESDLVIGLVEGHEDPVAALSRLGLPGPRYRVVAVQAGGADRNAAALLAFERATTGFGWTRPGRSALFANTVYTVVPYEDADRARRWVRALGREMPEDTSLLAGIGGPADPLHLVDSRREADESLALHAEHPDRPVAVVYDEAWHELLLRQMRQAASLRRVPDRGPVADLRRHDRAHGTRHVETLRAWLECQGDLAATASRLEVHPNTVRYRMRRMAEVTALDLDDPESRLAMIIALAVSGPLV</sequence>
<dbReference type="EMBL" id="JBHTIW010000027">
    <property type="protein sequence ID" value="MFD0923024.1"/>
    <property type="molecule type" value="Genomic_DNA"/>
</dbReference>
<dbReference type="InterPro" id="IPR042070">
    <property type="entry name" value="PucR_C-HTH_sf"/>
</dbReference>
<dbReference type="Pfam" id="PF13556">
    <property type="entry name" value="HTH_30"/>
    <property type="match status" value="1"/>
</dbReference>
<evidence type="ECO:0000259" key="1">
    <source>
        <dbReference type="Pfam" id="PF13556"/>
    </source>
</evidence>
<keyword evidence="3" id="KW-1185">Reference proteome</keyword>
<dbReference type="RefSeq" id="WP_263252214.1">
    <property type="nucleotide sequence ID" value="NZ_BAABLT010000030.1"/>
</dbReference>